<dbReference type="InterPro" id="IPR009091">
    <property type="entry name" value="RCC1/BLIP-II"/>
</dbReference>
<proteinExistence type="predicted"/>
<organism evidence="5 6">
    <name type="scientific">Popillia japonica</name>
    <name type="common">Japanese beetle</name>
    <dbReference type="NCBI Taxonomy" id="7064"/>
    <lineage>
        <taxon>Eukaryota</taxon>
        <taxon>Metazoa</taxon>
        <taxon>Ecdysozoa</taxon>
        <taxon>Arthropoda</taxon>
        <taxon>Hexapoda</taxon>
        <taxon>Insecta</taxon>
        <taxon>Pterygota</taxon>
        <taxon>Neoptera</taxon>
        <taxon>Endopterygota</taxon>
        <taxon>Coleoptera</taxon>
        <taxon>Polyphaga</taxon>
        <taxon>Scarabaeiformia</taxon>
        <taxon>Scarabaeidae</taxon>
        <taxon>Rutelinae</taxon>
        <taxon>Popillia</taxon>
    </lineage>
</organism>
<feature type="repeat" description="RCC1" evidence="3">
    <location>
        <begin position="267"/>
        <end position="316"/>
    </location>
</feature>
<feature type="repeat" description="RCC1" evidence="3">
    <location>
        <begin position="1"/>
        <end position="57"/>
    </location>
</feature>
<comment type="caution">
    <text evidence="5">The sequence shown here is derived from an EMBL/GenBank/DDBJ whole genome shotgun (WGS) entry which is preliminary data.</text>
</comment>
<dbReference type="InterPro" id="IPR000408">
    <property type="entry name" value="Reg_chr_condens"/>
</dbReference>
<evidence type="ECO:0000256" key="3">
    <source>
        <dbReference type="PROSITE-ProRule" id="PRU00235"/>
    </source>
</evidence>
<feature type="repeat" description="RCC1" evidence="3">
    <location>
        <begin position="108"/>
        <end position="162"/>
    </location>
</feature>
<dbReference type="AlphaFoldDB" id="A0AAW1IC37"/>
<accession>A0AAW1IC37</accession>
<feature type="repeat" description="RCC1" evidence="3">
    <location>
        <begin position="58"/>
        <end position="107"/>
    </location>
</feature>
<dbReference type="Pfam" id="PF25390">
    <property type="entry name" value="WD40_RLD"/>
    <property type="match status" value="1"/>
</dbReference>
<dbReference type="EMBL" id="JASPKY010000685">
    <property type="protein sequence ID" value="KAK9686785.1"/>
    <property type="molecule type" value="Genomic_DNA"/>
</dbReference>
<evidence type="ECO:0000313" key="5">
    <source>
        <dbReference type="EMBL" id="KAK9686785.1"/>
    </source>
</evidence>
<keyword evidence="1" id="KW-0344">Guanine-nucleotide releasing factor</keyword>
<evidence type="ECO:0000256" key="2">
    <source>
        <dbReference type="ARBA" id="ARBA00022737"/>
    </source>
</evidence>
<keyword evidence="6" id="KW-1185">Reference proteome</keyword>
<keyword evidence="2" id="KW-0677">Repeat</keyword>
<protein>
    <submittedName>
        <fullName evidence="5">Regulator of chromosome condensation (RCC1) repeat</fullName>
    </submittedName>
</protein>
<feature type="domain" description="RCC1-like" evidence="4">
    <location>
        <begin position="2"/>
        <end position="360"/>
    </location>
</feature>
<dbReference type="Gene3D" id="2.130.10.30">
    <property type="entry name" value="Regulator of chromosome condensation 1/beta-lactamase-inhibitor protein II"/>
    <property type="match status" value="2"/>
</dbReference>
<evidence type="ECO:0000259" key="4">
    <source>
        <dbReference type="Pfam" id="PF25390"/>
    </source>
</evidence>
<reference evidence="5 6" key="1">
    <citation type="journal article" date="2024" name="BMC Genomics">
        <title>De novo assembly and annotation of Popillia japonica's genome with initial clues to its potential as an invasive pest.</title>
        <authorList>
            <person name="Cucini C."/>
            <person name="Boschi S."/>
            <person name="Funari R."/>
            <person name="Cardaioli E."/>
            <person name="Iannotti N."/>
            <person name="Marturano G."/>
            <person name="Paoli F."/>
            <person name="Bruttini M."/>
            <person name="Carapelli A."/>
            <person name="Frati F."/>
            <person name="Nardi F."/>
        </authorList>
    </citation>
    <scope>NUCLEOTIDE SEQUENCE [LARGE SCALE GENOMIC DNA]</scope>
    <source>
        <strain evidence="5">DMR45628</strain>
    </source>
</reference>
<sequence>MKLYAWGANSYGQLGLGHKCDAHLEPVEVNLSHCDLKPENIVSISGGAGHSLILDQNGHVYCCGWNSKGQLGISDESGKFEQIEIIKDRRMVQICCGWDFSAALSDNSKLFVWGNNAYTQLGLSKSITCTGIPSMLQVSQKLATGFTYVSCGLRHSALITRDRSLLVAGTGTKGQLGLGDNFSDDNYLSLSKVPELQDIESVACGQNHTIALRSDGTVYAWGDNRYGQLGVDPAKPNSFVPIQVFRDESIASVHSGWTHSAALTKNGRVLVWGRNSYGQLGCQKKQVSHKAELIPELEDIAQLSLGSEHNLAVTGDGRLFSWGWNEHGSCGNNNTDNVLKPTQIFANQKVKSAFACTGQSFAVVEID</sequence>
<dbReference type="PRINTS" id="PR00633">
    <property type="entry name" value="RCCNDNSATION"/>
</dbReference>
<evidence type="ECO:0000256" key="1">
    <source>
        <dbReference type="ARBA" id="ARBA00022658"/>
    </source>
</evidence>
<feature type="repeat" description="RCC1" evidence="3">
    <location>
        <begin position="317"/>
        <end position="367"/>
    </location>
</feature>
<feature type="repeat" description="RCC1" evidence="3">
    <location>
        <begin position="163"/>
        <end position="215"/>
    </location>
</feature>
<dbReference type="PANTHER" id="PTHR45982:SF1">
    <property type="entry name" value="REGULATOR OF CHROMOSOME CONDENSATION"/>
    <property type="match status" value="1"/>
</dbReference>
<evidence type="ECO:0000313" key="6">
    <source>
        <dbReference type="Proteomes" id="UP001458880"/>
    </source>
</evidence>
<dbReference type="InterPro" id="IPR051553">
    <property type="entry name" value="Ran_GTPase-activating"/>
</dbReference>
<dbReference type="InterPro" id="IPR058923">
    <property type="entry name" value="RCC1-like_dom"/>
</dbReference>
<dbReference type="Proteomes" id="UP001458880">
    <property type="component" value="Unassembled WGS sequence"/>
</dbReference>
<dbReference type="PANTHER" id="PTHR45982">
    <property type="entry name" value="REGULATOR OF CHROMOSOME CONDENSATION"/>
    <property type="match status" value="1"/>
</dbReference>
<dbReference type="PROSITE" id="PS00626">
    <property type="entry name" value="RCC1_2"/>
    <property type="match status" value="2"/>
</dbReference>
<dbReference type="PROSITE" id="PS50012">
    <property type="entry name" value="RCC1_3"/>
    <property type="match status" value="7"/>
</dbReference>
<feature type="repeat" description="RCC1" evidence="3">
    <location>
        <begin position="216"/>
        <end position="266"/>
    </location>
</feature>
<dbReference type="SUPFAM" id="SSF50985">
    <property type="entry name" value="RCC1/BLIP-II"/>
    <property type="match status" value="1"/>
</dbReference>
<name>A0AAW1IC37_POPJA</name>
<gene>
    <name evidence="5" type="ORF">QE152_g36941</name>
</gene>